<evidence type="ECO:0000313" key="1">
    <source>
        <dbReference type="EMBL" id="VUZ52632.1"/>
    </source>
</evidence>
<dbReference type="EMBL" id="CABIJS010000510">
    <property type="protein sequence ID" value="VUZ52632.1"/>
    <property type="molecule type" value="Genomic_DNA"/>
</dbReference>
<gene>
    <name evidence="1" type="ORF">WMSIL1_LOCUS11119</name>
</gene>
<keyword evidence="2" id="KW-1185">Reference proteome</keyword>
<reference evidence="1 2" key="1">
    <citation type="submission" date="2019-07" db="EMBL/GenBank/DDBJ databases">
        <authorList>
            <person name="Jastrzebski P J."/>
            <person name="Paukszto L."/>
            <person name="Jastrzebski P J."/>
        </authorList>
    </citation>
    <scope>NUCLEOTIDE SEQUENCE [LARGE SCALE GENOMIC DNA]</scope>
    <source>
        <strain evidence="1 2">WMS-il1</strain>
    </source>
</reference>
<proteinExistence type="predicted"/>
<protein>
    <submittedName>
        <fullName evidence="1">Uncharacterized protein</fullName>
    </submittedName>
</protein>
<evidence type="ECO:0000313" key="2">
    <source>
        <dbReference type="Proteomes" id="UP000321570"/>
    </source>
</evidence>
<name>A0A564YZG7_HYMDI</name>
<organism evidence="1 2">
    <name type="scientific">Hymenolepis diminuta</name>
    <name type="common">Rat tapeworm</name>
    <dbReference type="NCBI Taxonomy" id="6216"/>
    <lineage>
        <taxon>Eukaryota</taxon>
        <taxon>Metazoa</taxon>
        <taxon>Spiralia</taxon>
        <taxon>Lophotrochozoa</taxon>
        <taxon>Platyhelminthes</taxon>
        <taxon>Cestoda</taxon>
        <taxon>Eucestoda</taxon>
        <taxon>Cyclophyllidea</taxon>
        <taxon>Hymenolepididae</taxon>
        <taxon>Hymenolepis</taxon>
    </lineage>
</organism>
<dbReference type="Proteomes" id="UP000321570">
    <property type="component" value="Unassembled WGS sequence"/>
</dbReference>
<accession>A0A564YZG7</accession>
<sequence>MIVAEPPLTRLCLGTSPVYAVPSFFYNRLVQLKHTYNYVLMCVLIQVTNINSLSIHTHRDCRLSDISSFTPSFPQFSLYLGSLYCGLFIIS</sequence>
<dbReference type="AlphaFoldDB" id="A0A564YZG7"/>